<dbReference type="InterPro" id="IPR028082">
    <property type="entry name" value="Peripla_BP_I"/>
</dbReference>
<dbReference type="RefSeq" id="WP_203985036.1">
    <property type="nucleotide sequence ID" value="NZ_BOOU01000044.1"/>
</dbReference>
<dbReference type="SMART" id="SM00354">
    <property type="entry name" value="HTH_LACI"/>
    <property type="match status" value="1"/>
</dbReference>
<dbReference type="Gene3D" id="3.40.50.2300">
    <property type="match status" value="2"/>
</dbReference>
<sequence length="331" mass="34335">MAQVTIRDVAAAAGVSVSTVSLSLNAPHRVAAATRERVIAAADTLGFVPKAEAVARARRGVGRVGAVGPFTTYPAAAARLGGVLRAAPRHGLEVVVFDQPSAARTPAPLLASLPRSGRLDGLLIVSQPLDEPVVARLIELDLPAVLVDMRHPGLGSVRTDDTAGGRRAAAHLLERGHRRVAFLGESQRSHAYVSPAERRLAGFAAAFAEAGHPVDDARRAATVRDPAAAAAAARELLTAPGRPTAVFASDDLLAAAVLAAARQLGLAVPGELAVVGYDDGELAAVLELTTVRQPLAETGELALERLHRRMRHAEPAADIVLDCTLVPRATT</sequence>
<reference evidence="5" key="1">
    <citation type="submission" date="2021-01" db="EMBL/GenBank/DDBJ databases">
        <title>Whole genome shotgun sequence of Sphaerisporangium rufum NBRC 109079.</title>
        <authorList>
            <person name="Komaki H."/>
            <person name="Tamura T."/>
        </authorList>
    </citation>
    <scope>NUCLEOTIDE SEQUENCE</scope>
    <source>
        <strain evidence="5">NBRC 109079</strain>
    </source>
</reference>
<dbReference type="GO" id="GO:0000976">
    <property type="term" value="F:transcription cis-regulatory region binding"/>
    <property type="evidence" value="ECO:0007669"/>
    <property type="project" value="TreeGrafter"/>
</dbReference>
<organism evidence="5 6">
    <name type="scientific">Sphaerisporangium rufum</name>
    <dbReference type="NCBI Taxonomy" id="1381558"/>
    <lineage>
        <taxon>Bacteria</taxon>
        <taxon>Bacillati</taxon>
        <taxon>Actinomycetota</taxon>
        <taxon>Actinomycetes</taxon>
        <taxon>Streptosporangiales</taxon>
        <taxon>Streptosporangiaceae</taxon>
        <taxon>Sphaerisporangium</taxon>
    </lineage>
</organism>
<dbReference type="GO" id="GO:0003700">
    <property type="term" value="F:DNA-binding transcription factor activity"/>
    <property type="evidence" value="ECO:0007669"/>
    <property type="project" value="TreeGrafter"/>
</dbReference>
<keyword evidence="2" id="KW-0238">DNA-binding</keyword>
<dbReference type="SUPFAM" id="SSF47413">
    <property type="entry name" value="lambda repressor-like DNA-binding domains"/>
    <property type="match status" value="1"/>
</dbReference>
<dbReference type="AlphaFoldDB" id="A0A919R1D6"/>
<comment type="caution">
    <text evidence="5">The sequence shown here is derived from an EMBL/GenBank/DDBJ whole genome shotgun (WGS) entry which is preliminary data.</text>
</comment>
<dbReference type="PANTHER" id="PTHR30146">
    <property type="entry name" value="LACI-RELATED TRANSCRIPTIONAL REPRESSOR"/>
    <property type="match status" value="1"/>
</dbReference>
<dbReference type="InterPro" id="IPR010982">
    <property type="entry name" value="Lambda_DNA-bd_dom_sf"/>
</dbReference>
<dbReference type="Pfam" id="PF00356">
    <property type="entry name" value="LacI"/>
    <property type="match status" value="1"/>
</dbReference>
<dbReference type="Gene3D" id="1.10.260.40">
    <property type="entry name" value="lambda repressor-like DNA-binding domains"/>
    <property type="match status" value="1"/>
</dbReference>
<evidence type="ECO:0000256" key="2">
    <source>
        <dbReference type="ARBA" id="ARBA00023125"/>
    </source>
</evidence>
<evidence type="ECO:0000313" key="5">
    <source>
        <dbReference type="EMBL" id="GII77964.1"/>
    </source>
</evidence>
<dbReference type="SUPFAM" id="SSF53822">
    <property type="entry name" value="Periplasmic binding protein-like I"/>
    <property type="match status" value="1"/>
</dbReference>
<evidence type="ECO:0000259" key="4">
    <source>
        <dbReference type="PROSITE" id="PS50932"/>
    </source>
</evidence>
<name>A0A919R1D6_9ACTN</name>
<evidence type="ECO:0000313" key="6">
    <source>
        <dbReference type="Proteomes" id="UP000655287"/>
    </source>
</evidence>
<feature type="domain" description="HTH lacI-type" evidence="4">
    <location>
        <begin position="4"/>
        <end position="58"/>
    </location>
</feature>
<proteinExistence type="predicted"/>
<gene>
    <name evidence="5" type="ORF">Sru01_29460</name>
</gene>
<accession>A0A919R1D6</accession>
<dbReference type="PROSITE" id="PS50932">
    <property type="entry name" value="HTH_LACI_2"/>
    <property type="match status" value="1"/>
</dbReference>
<dbReference type="InterPro" id="IPR046335">
    <property type="entry name" value="LacI/GalR-like_sensor"/>
</dbReference>
<dbReference type="Proteomes" id="UP000655287">
    <property type="component" value="Unassembled WGS sequence"/>
</dbReference>
<evidence type="ECO:0000256" key="3">
    <source>
        <dbReference type="ARBA" id="ARBA00023163"/>
    </source>
</evidence>
<dbReference type="PANTHER" id="PTHR30146:SF109">
    <property type="entry name" value="HTH-TYPE TRANSCRIPTIONAL REGULATOR GALS"/>
    <property type="match status" value="1"/>
</dbReference>
<dbReference type="EMBL" id="BOOU01000044">
    <property type="protein sequence ID" value="GII77964.1"/>
    <property type="molecule type" value="Genomic_DNA"/>
</dbReference>
<dbReference type="CDD" id="cd01392">
    <property type="entry name" value="HTH_LacI"/>
    <property type="match status" value="1"/>
</dbReference>
<protein>
    <submittedName>
        <fullName evidence="5">LacI family transcriptional regulator</fullName>
    </submittedName>
</protein>
<keyword evidence="6" id="KW-1185">Reference proteome</keyword>
<evidence type="ECO:0000256" key="1">
    <source>
        <dbReference type="ARBA" id="ARBA00023015"/>
    </source>
</evidence>
<keyword evidence="1" id="KW-0805">Transcription regulation</keyword>
<dbReference type="CDD" id="cd06267">
    <property type="entry name" value="PBP1_LacI_sugar_binding-like"/>
    <property type="match status" value="1"/>
</dbReference>
<dbReference type="Pfam" id="PF13377">
    <property type="entry name" value="Peripla_BP_3"/>
    <property type="match status" value="1"/>
</dbReference>
<keyword evidence="3" id="KW-0804">Transcription</keyword>
<dbReference type="InterPro" id="IPR000843">
    <property type="entry name" value="HTH_LacI"/>
</dbReference>